<dbReference type="EMBL" id="JASAOK010000019">
    <property type="protein sequence ID" value="KAK6222040.1"/>
    <property type="molecule type" value="Genomic_DNA"/>
</dbReference>
<organism evidence="2 3">
    <name type="scientific">Colletotrichum tabaci</name>
    <dbReference type="NCBI Taxonomy" id="1209068"/>
    <lineage>
        <taxon>Eukaryota</taxon>
        <taxon>Fungi</taxon>
        <taxon>Dikarya</taxon>
        <taxon>Ascomycota</taxon>
        <taxon>Pezizomycotina</taxon>
        <taxon>Sordariomycetes</taxon>
        <taxon>Hypocreomycetidae</taxon>
        <taxon>Glomerellales</taxon>
        <taxon>Glomerellaceae</taxon>
        <taxon>Colletotrichum</taxon>
        <taxon>Colletotrichum destructivum species complex</taxon>
    </lineage>
</organism>
<comment type="caution">
    <text evidence="2">The sequence shown here is derived from an EMBL/GenBank/DDBJ whole genome shotgun (WGS) entry which is preliminary data.</text>
</comment>
<gene>
    <name evidence="2" type="ORF">QIS74_04295</name>
</gene>
<accession>A0AAV9TI68</accession>
<evidence type="ECO:0000313" key="2">
    <source>
        <dbReference type="EMBL" id="KAK6222040.1"/>
    </source>
</evidence>
<keyword evidence="3" id="KW-1185">Reference proteome</keyword>
<dbReference type="InterPro" id="IPR011009">
    <property type="entry name" value="Kinase-like_dom_sf"/>
</dbReference>
<evidence type="ECO:0000313" key="3">
    <source>
        <dbReference type="Proteomes" id="UP001327957"/>
    </source>
</evidence>
<reference evidence="2 3" key="1">
    <citation type="submission" date="2023-04" db="EMBL/GenBank/DDBJ databases">
        <title>Colletotrichum tabacum stain YC1 causing leaf anthracnose on Nicotiana tabacum(L.) cv.</title>
        <authorList>
            <person name="Ji Z."/>
            <person name="Wang M."/>
            <person name="Zhang J."/>
            <person name="Wang N."/>
            <person name="Zhou Z."/>
        </authorList>
    </citation>
    <scope>NUCLEOTIDE SEQUENCE [LARGE SCALE GENOMIC DNA]</scope>
    <source>
        <strain evidence="2 3">YC1</strain>
    </source>
</reference>
<feature type="region of interest" description="Disordered" evidence="1">
    <location>
        <begin position="129"/>
        <end position="216"/>
    </location>
</feature>
<proteinExistence type="predicted"/>
<feature type="compositionally biased region" description="Basic and acidic residues" evidence="1">
    <location>
        <begin position="200"/>
        <end position="216"/>
    </location>
</feature>
<name>A0AAV9TI68_9PEZI</name>
<dbReference type="Proteomes" id="UP001327957">
    <property type="component" value="Unassembled WGS sequence"/>
</dbReference>
<dbReference type="AlphaFoldDB" id="A0AAV9TI68"/>
<evidence type="ECO:0008006" key="4">
    <source>
        <dbReference type="Google" id="ProtNLM"/>
    </source>
</evidence>
<evidence type="ECO:0000256" key="1">
    <source>
        <dbReference type="SAM" id="MobiDB-lite"/>
    </source>
</evidence>
<dbReference type="SUPFAM" id="SSF56112">
    <property type="entry name" value="Protein kinase-like (PK-like)"/>
    <property type="match status" value="2"/>
</dbReference>
<feature type="compositionally biased region" description="Basic and acidic residues" evidence="1">
    <location>
        <begin position="184"/>
        <end position="193"/>
    </location>
</feature>
<sequence length="400" mass="46076">MDANWKPDRDDIISATAKSLLERSQRPFYENLRGFRYSPSDVPDDVFVWVKHSFGGEPLRCEANTQYFVHNEISKMDDATRRTYRVPKVFDFFEAEIDELPYGILVMEYVTGVPVSGVLRDIRRQNAEHRERGVSLVKGSASDDSLQQHQEQEHQQGRHNKMTSGTQQGGQETTENPLAQPPQEQEHSERQDVEDAQETCEEHPKNDQQNNKEDEQKRILDGELLPLKNRVADAICFLLSLPKPPDTRPGPAGGGRIKHWTFGRDESDAPHEFSDVEHLQTYVNEKISETFPDLPPARFVHEGLRLCYCDLNFDNFLLEDAEDPSGRIIIIDFEHASWLPYSFLTWEAWDKREFAMEERIRSRCGLELNRDNVYALYALLRQREWDSAITISPSPSGAAV</sequence>
<protein>
    <recommendedName>
        <fullName evidence="4">Aminoglycoside phosphotransferase domain-containing protein</fullName>
    </recommendedName>
</protein>
<feature type="compositionally biased region" description="Low complexity" evidence="1">
    <location>
        <begin position="165"/>
        <end position="175"/>
    </location>
</feature>